<comment type="caution">
    <text evidence="1">The sequence shown here is derived from an EMBL/GenBank/DDBJ whole genome shotgun (WGS) entry which is preliminary data.</text>
</comment>
<dbReference type="RefSeq" id="WP_408083904.1">
    <property type="nucleotide sequence ID" value="NZ_JBELPZ010000003.1"/>
</dbReference>
<evidence type="ECO:0000313" key="2">
    <source>
        <dbReference type="Proteomes" id="UP001629156"/>
    </source>
</evidence>
<dbReference type="EMBL" id="JBELPZ010000003">
    <property type="protein sequence ID" value="MFL9843647.1"/>
    <property type="molecule type" value="Genomic_DNA"/>
</dbReference>
<dbReference type="Proteomes" id="UP001629156">
    <property type="component" value="Unassembled WGS sequence"/>
</dbReference>
<proteinExistence type="predicted"/>
<accession>A0ABW8YVV2</accession>
<reference evidence="1 2" key="1">
    <citation type="submission" date="2024-06" db="EMBL/GenBank/DDBJ databases">
        <authorList>
            <person name="Kaempfer P."/>
            <person name="Viver T."/>
        </authorList>
    </citation>
    <scope>NUCLEOTIDE SEQUENCE [LARGE SCALE GENOMIC DNA]</scope>
    <source>
        <strain evidence="1 2">ST-119</strain>
    </source>
</reference>
<gene>
    <name evidence="1" type="ORF">ABS766_04370</name>
</gene>
<name>A0ABW8YVV2_9FLAO</name>
<protein>
    <submittedName>
        <fullName evidence="1">Uncharacterized protein</fullName>
    </submittedName>
</protein>
<sequence>MNKLLLLLIITTFRIYSQEFNIPEIKFQSKNDTLNYVKLLDLKDSNALIIKAGYTNYWYGGTNSDFLIYNNDGSIEKYKAFFSFKGERKIKKIKVPKRKYKHYWKFIKDYAIDSLVAIDTRKLNIQKWTDEKGVIQTRSIDDGTNIKFEILRDNNYSKFESYSAEYFIAEKVPGFEERKKFVLLVNKFEEIFDK</sequence>
<organism evidence="1 2">
    <name type="scientific">Flavobacterium rhizosphaerae</name>
    <dbReference type="NCBI Taxonomy" id="3163298"/>
    <lineage>
        <taxon>Bacteria</taxon>
        <taxon>Pseudomonadati</taxon>
        <taxon>Bacteroidota</taxon>
        <taxon>Flavobacteriia</taxon>
        <taxon>Flavobacteriales</taxon>
        <taxon>Flavobacteriaceae</taxon>
        <taxon>Flavobacterium</taxon>
    </lineage>
</organism>
<evidence type="ECO:0000313" key="1">
    <source>
        <dbReference type="EMBL" id="MFL9843647.1"/>
    </source>
</evidence>
<keyword evidence="2" id="KW-1185">Reference proteome</keyword>